<feature type="binding site" description="axial binding residue" evidence="12">
    <location>
        <position position="369"/>
    </location>
    <ligand>
        <name>heme</name>
        <dbReference type="ChEBI" id="CHEBI:30413"/>
    </ligand>
    <ligandPart>
        <name>Fe</name>
        <dbReference type="ChEBI" id="CHEBI:18248"/>
    </ligandPart>
</feature>
<keyword evidence="12" id="KW-1003">Cell membrane</keyword>
<proteinExistence type="inferred from homology"/>
<comment type="pathway">
    <text evidence="10 12">Porphyrin-containing compound metabolism; heme A biosynthesis; heme A from heme O: step 1/1.</text>
</comment>
<dbReference type="HAMAP" id="MF_01665">
    <property type="entry name" value="HemeA_synth_type2"/>
    <property type="match status" value="1"/>
</dbReference>
<evidence type="ECO:0000313" key="14">
    <source>
        <dbReference type="Proteomes" id="UP000320593"/>
    </source>
</evidence>
<comment type="subunit">
    <text evidence="12">Interacts with CtaB.</text>
</comment>
<keyword evidence="9 12" id="KW-0472">Membrane</keyword>
<dbReference type="PANTHER" id="PTHR23289">
    <property type="entry name" value="CYTOCHROME C OXIDASE ASSEMBLY PROTEIN COX15"/>
    <property type="match status" value="1"/>
</dbReference>
<organism evidence="13 14">
    <name type="scientific">Roseibium hamelinense</name>
    <dbReference type="NCBI Taxonomy" id="150831"/>
    <lineage>
        <taxon>Bacteria</taxon>
        <taxon>Pseudomonadati</taxon>
        <taxon>Pseudomonadota</taxon>
        <taxon>Alphaproteobacteria</taxon>
        <taxon>Hyphomicrobiales</taxon>
        <taxon>Stappiaceae</taxon>
        <taxon>Roseibium</taxon>
    </lineage>
</organism>
<feature type="transmembrane region" description="Helical" evidence="12">
    <location>
        <begin position="236"/>
        <end position="261"/>
    </location>
</feature>
<dbReference type="AlphaFoldDB" id="A0A562THJ2"/>
<evidence type="ECO:0000256" key="4">
    <source>
        <dbReference type="ARBA" id="ARBA00022723"/>
    </source>
</evidence>
<name>A0A562THJ2_9HYPH</name>
<feature type="transmembrane region" description="Helical" evidence="12">
    <location>
        <begin position="165"/>
        <end position="184"/>
    </location>
</feature>
<keyword evidence="6 12" id="KW-0560">Oxidoreductase</keyword>
<evidence type="ECO:0000256" key="2">
    <source>
        <dbReference type="ARBA" id="ARBA00004141"/>
    </source>
</evidence>
<feature type="transmembrane region" description="Helical" evidence="12">
    <location>
        <begin position="301"/>
        <end position="318"/>
    </location>
</feature>
<dbReference type="PANTHER" id="PTHR23289:SF2">
    <property type="entry name" value="CYTOCHROME C OXIDASE ASSEMBLY PROTEIN COX15 HOMOLOG"/>
    <property type="match status" value="1"/>
</dbReference>
<dbReference type="EMBL" id="VLLF01000001">
    <property type="protein sequence ID" value="TWI92638.1"/>
    <property type="molecule type" value="Genomic_DNA"/>
</dbReference>
<comment type="cofactor">
    <cofactor evidence="1 12">
        <name>heme b</name>
        <dbReference type="ChEBI" id="CHEBI:60344"/>
    </cofactor>
</comment>
<evidence type="ECO:0000256" key="5">
    <source>
        <dbReference type="ARBA" id="ARBA00022989"/>
    </source>
</evidence>
<feature type="binding site" description="axial binding residue" evidence="12">
    <location>
        <position position="299"/>
    </location>
    <ligand>
        <name>heme</name>
        <dbReference type="ChEBI" id="CHEBI:30413"/>
    </ligand>
    <ligandPart>
        <name>Fe</name>
        <dbReference type="ChEBI" id="CHEBI:18248"/>
    </ligandPart>
</feature>
<reference evidence="13 14" key="1">
    <citation type="submission" date="2019-07" db="EMBL/GenBank/DDBJ databases">
        <title>Genomic Encyclopedia of Archaeal and Bacterial Type Strains, Phase II (KMG-II): from individual species to whole genera.</title>
        <authorList>
            <person name="Goeker M."/>
        </authorList>
    </citation>
    <scope>NUCLEOTIDE SEQUENCE [LARGE SCALE GENOMIC DNA]</scope>
    <source>
        <strain evidence="13 14">ATCC BAA-252</strain>
    </source>
</reference>
<evidence type="ECO:0000313" key="13">
    <source>
        <dbReference type="EMBL" id="TWI92638.1"/>
    </source>
</evidence>
<comment type="subcellular location">
    <subcellularLocation>
        <location evidence="12">Cell membrane</location>
        <topology evidence="12">Multi-pass membrane protein</topology>
    </subcellularLocation>
    <subcellularLocation>
        <location evidence="2">Membrane</location>
        <topology evidence="2">Multi-pass membrane protein</topology>
    </subcellularLocation>
</comment>
<dbReference type="EC" id="1.17.99.9" evidence="12"/>
<dbReference type="InterPro" id="IPR023754">
    <property type="entry name" value="HemeA_Synthase_type2"/>
</dbReference>
<evidence type="ECO:0000256" key="12">
    <source>
        <dbReference type="HAMAP-Rule" id="MF_01665"/>
    </source>
</evidence>
<keyword evidence="14" id="KW-1185">Reference proteome</keyword>
<comment type="catalytic activity">
    <reaction evidence="11">
        <text>Fe(II)-heme o + 2 A + H2O = Fe(II)-heme a + 2 AH2</text>
        <dbReference type="Rhea" id="RHEA:63388"/>
        <dbReference type="ChEBI" id="CHEBI:13193"/>
        <dbReference type="ChEBI" id="CHEBI:15377"/>
        <dbReference type="ChEBI" id="CHEBI:17499"/>
        <dbReference type="ChEBI" id="CHEBI:60530"/>
        <dbReference type="ChEBI" id="CHEBI:61715"/>
        <dbReference type="EC" id="1.17.99.9"/>
    </reaction>
    <physiologicalReaction direction="left-to-right" evidence="11">
        <dbReference type="Rhea" id="RHEA:63389"/>
    </physiologicalReaction>
</comment>
<evidence type="ECO:0000256" key="9">
    <source>
        <dbReference type="ARBA" id="ARBA00023136"/>
    </source>
</evidence>
<evidence type="ECO:0000256" key="1">
    <source>
        <dbReference type="ARBA" id="ARBA00001970"/>
    </source>
</evidence>
<feature type="transmembrane region" description="Helical" evidence="12">
    <location>
        <begin position="135"/>
        <end position="153"/>
    </location>
</feature>
<feature type="transmembrane region" description="Helical" evidence="12">
    <location>
        <begin position="330"/>
        <end position="351"/>
    </location>
</feature>
<accession>A0A562THJ2</accession>
<protein>
    <recommendedName>
        <fullName evidence="12">Heme A synthase</fullName>
        <shortName evidence="12">HAS</shortName>
        <ecNumber evidence="12">1.17.99.9</ecNumber>
    </recommendedName>
    <alternativeName>
        <fullName evidence="12">Cytochrome aa3-controlling protein</fullName>
    </alternativeName>
</protein>
<comment type="function">
    <text evidence="12">Catalyzes the conversion of heme O to heme A by two successive hydroxylations of the methyl group at C8. The first hydroxylation forms heme I, the second hydroxylation results in an unstable dihydroxymethyl group, which spontaneously dehydrates, resulting in the formyl group of heme A.</text>
</comment>
<keyword evidence="7 12" id="KW-0408">Iron</keyword>
<evidence type="ECO:0000256" key="3">
    <source>
        <dbReference type="ARBA" id="ARBA00022692"/>
    </source>
</evidence>
<comment type="caution">
    <text evidence="13">The sequence shown here is derived from an EMBL/GenBank/DDBJ whole genome shotgun (WGS) entry which is preliminary data.</text>
</comment>
<dbReference type="GO" id="GO:0005886">
    <property type="term" value="C:plasma membrane"/>
    <property type="evidence" value="ECO:0007669"/>
    <property type="project" value="UniProtKB-SubCell"/>
</dbReference>
<dbReference type="Proteomes" id="UP000320593">
    <property type="component" value="Unassembled WGS sequence"/>
</dbReference>
<feature type="transmembrane region" description="Helical" evidence="12">
    <location>
        <begin position="363"/>
        <end position="385"/>
    </location>
</feature>
<dbReference type="InterPro" id="IPR003780">
    <property type="entry name" value="COX15/CtaA_fam"/>
</dbReference>
<dbReference type="Pfam" id="PF02628">
    <property type="entry name" value="COX15-CtaA"/>
    <property type="match status" value="1"/>
</dbReference>
<feature type="transmembrane region" description="Helical" evidence="12">
    <location>
        <begin position="196"/>
        <end position="216"/>
    </location>
</feature>
<comment type="similarity">
    <text evidence="12">Belongs to the COX15/CtaA family. Type 2 subfamily.</text>
</comment>
<evidence type="ECO:0000256" key="10">
    <source>
        <dbReference type="ARBA" id="ARBA00044501"/>
    </source>
</evidence>
<dbReference type="UniPathway" id="UPA00269">
    <property type="reaction ID" value="UER00713"/>
</dbReference>
<evidence type="ECO:0000256" key="7">
    <source>
        <dbReference type="ARBA" id="ARBA00023004"/>
    </source>
</evidence>
<evidence type="ECO:0000256" key="6">
    <source>
        <dbReference type="ARBA" id="ARBA00023002"/>
    </source>
</evidence>
<dbReference type="GO" id="GO:0120547">
    <property type="term" value="F:heme A synthase activity"/>
    <property type="evidence" value="ECO:0007669"/>
    <property type="project" value="UniProtKB-EC"/>
</dbReference>
<keyword evidence="4 12" id="KW-0479">Metal-binding</keyword>
<sequence>MPAQPCTYISPGNTSNPSTEKHAILMSITTANTASTMKTEAEIARDRTIVRWWLYSVCALILTMVVVGGATRLTESGLSITEWKPIHGVIPPLSEAQWEEELEKYRQIPEYQLINKGMSMEEFQFIFWWEWGHRLLGRVIGIAFFVPMVVFWAQGRLESWIKPWLVFGLVLGGLQGAVGWWMVASGLTERTDVSQYRLATHLTLAFIIFAYLFWFARRLAPHPAPDRSDQAALLPAGWMVLGLVFLQLFLGGLVAGLNAGFTFNTWPLMDGQIIPSGLLAMSPWWLNAFENVMTVQFQHRMTAYLLAAAVLYLVWRTYRTTGNSRLRRPALVIAAFTVIQMVFGIATLLGFGNYTGTLSMHQLAVALVHQGFAVFVLAASIEYLVALKGHFARPGSVSTPV</sequence>
<gene>
    <name evidence="12" type="primary">ctaA</name>
    <name evidence="13" type="ORF">JM93_00181</name>
</gene>
<dbReference type="GO" id="GO:0006784">
    <property type="term" value="P:heme A biosynthetic process"/>
    <property type="evidence" value="ECO:0007669"/>
    <property type="project" value="UniProtKB-UniRule"/>
</dbReference>
<keyword evidence="5 12" id="KW-1133">Transmembrane helix</keyword>
<evidence type="ECO:0000256" key="11">
    <source>
        <dbReference type="ARBA" id="ARBA00048044"/>
    </source>
</evidence>
<keyword evidence="3 12" id="KW-0812">Transmembrane</keyword>
<evidence type="ECO:0000256" key="8">
    <source>
        <dbReference type="ARBA" id="ARBA00023133"/>
    </source>
</evidence>
<dbReference type="GO" id="GO:0046872">
    <property type="term" value="F:metal ion binding"/>
    <property type="evidence" value="ECO:0007669"/>
    <property type="project" value="UniProtKB-KW"/>
</dbReference>
<keyword evidence="8 12" id="KW-0350">Heme biosynthesis</keyword>
<feature type="transmembrane region" description="Helical" evidence="12">
    <location>
        <begin position="52"/>
        <end position="70"/>
    </location>
</feature>